<protein>
    <recommendedName>
        <fullName evidence="3">Secreted protein</fullName>
    </recommendedName>
</protein>
<evidence type="ECO:0008006" key="3">
    <source>
        <dbReference type="Google" id="ProtNLM"/>
    </source>
</evidence>
<comment type="caution">
    <text evidence="1">The sequence shown here is derived from an EMBL/GenBank/DDBJ whole genome shotgun (WGS) entry which is preliminary data.</text>
</comment>
<dbReference type="EMBL" id="JAQNDK010000001">
    <property type="protein sequence ID" value="MDC0677667.1"/>
    <property type="molecule type" value="Genomic_DNA"/>
</dbReference>
<evidence type="ECO:0000313" key="2">
    <source>
        <dbReference type="Proteomes" id="UP001217485"/>
    </source>
</evidence>
<dbReference type="Proteomes" id="UP001217485">
    <property type="component" value="Unassembled WGS sequence"/>
</dbReference>
<organism evidence="1 2">
    <name type="scientific">Sorangium atrum</name>
    <dbReference type="NCBI Taxonomy" id="2995308"/>
    <lineage>
        <taxon>Bacteria</taxon>
        <taxon>Pseudomonadati</taxon>
        <taxon>Myxococcota</taxon>
        <taxon>Polyangia</taxon>
        <taxon>Polyangiales</taxon>
        <taxon>Polyangiaceae</taxon>
        <taxon>Sorangium</taxon>
    </lineage>
</organism>
<name>A0ABT5BUC2_9BACT</name>
<keyword evidence="2" id="KW-1185">Reference proteome</keyword>
<reference evidence="1 2" key="1">
    <citation type="submission" date="2023-01" db="EMBL/GenBank/DDBJ databases">
        <title>Minimal conservation of predation-associated metabolite biosynthetic gene clusters underscores biosynthetic potential of Myxococcota including descriptions for ten novel species: Archangium lansinium sp. nov., Myxococcus landrumus sp. nov., Nannocystis bai.</title>
        <authorList>
            <person name="Ahearne A."/>
            <person name="Stevens C."/>
            <person name="Dowd S."/>
        </authorList>
    </citation>
    <scope>NUCLEOTIDE SEQUENCE [LARGE SCALE GENOMIC DNA]</scope>
    <source>
        <strain evidence="1 2">WIWO2</strain>
    </source>
</reference>
<accession>A0ABT5BUC2</accession>
<gene>
    <name evidence="1" type="ORF">POL72_07920</name>
</gene>
<sequence>MSMLLLAVAGVERSARADGVAPLELTAKLVEIPSKMPPDDLYDYAYVMRYQVQGGPLDKQFILVAHYKPLVPRSKIKDKMKEQVGGKLRSFNQGDVHTMKLTADLKAIWKGALVDEYAATDRGSVRYWCLQVDPA</sequence>
<evidence type="ECO:0000313" key="1">
    <source>
        <dbReference type="EMBL" id="MDC0677667.1"/>
    </source>
</evidence>
<proteinExistence type="predicted"/>
<dbReference type="RefSeq" id="WP_272094422.1">
    <property type="nucleotide sequence ID" value="NZ_JAQNDK010000001.1"/>
</dbReference>